<feature type="transmembrane region" description="Helical" evidence="10">
    <location>
        <begin position="650"/>
        <end position="668"/>
    </location>
</feature>
<dbReference type="InterPro" id="IPR004813">
    <property type="entry name" value="OPT"/>
</dbReference>
<keyword evidence="3" id="KW-0813">Transport</keyword>
<feature type="transmembrane region" description="Helical" evidence="10">
    <location>
        <begin position="344"/>
        <end position="366"/>
    </location>
</feature>
<feature type="transmembrane region" description="Helical" evidence="10">
    <location>
        <begin position="611"/>
        <end position="630"/>
    </location>
</feature>
<keyword evidence="5" id="KW-0571">Peptide transport</keyword>
<feature type="transmembrane region" description="Helical" evidence="10">
    <location>
        <begin position="443"/>
        <end position="471"/>
    </location>
</feature>
<evidence type="ECO:0000256" key="3">
    <source>
        <dbReference type="ARBA" id="ARBA00022448"/>
    </source>
</evidence>
<evidence type="ECO:0000256" key="5">
    <source>
        <dbReference type="ARBA" id="ARBA00022856"/>
    </source>
</evidence>
<feature type="transmembrane region" description="Helical" evidence="10">
    <location>
        <begin position="264"/>
        <end position="282"/>
    </location>
</feature>
<comment type="similarity">
    <text evidence="2">Belongs to the oligopeptide OPT transporter family.</text>
</comment>
<dbReference type="Proteomes" id="UP000298327">
    <property type="component" value="Unassembled WGS sequence"/>
</dbReference>
<gene>
    <name evidence="11" type="ORF">EVG20_g1878</name>
</gene>
<evidence type="ECO:0000256" key="1">
    <source>
        <dbReference type="ARBA" id="ARBA00004141"/>
    </source>
</evidence>
<keyword evidence="6" id="KW-0653">Protein transport</keyword>
<name>A0A4Y9Z9B7_9AGAM</name>
<evidence type="ECO:0000256" key="4">
    <source>
        <dbReference type="ARBA" id="ARBA00022692"/>
    </source>
</evidence>
<dbReference type="NCBIfam" id="TIGR00728">
    <property type="entry name" value="OPT_sfam"/>
    <property type="match status" value="1"/>
</dbReference>
<dbReference type="AlphaFoldDB" id="A0A4Y9Z9B7"/>
<dbReference type="GO" id="GO:0035673">
    <property type="term" value="F:oligopeptide transmembrane transporter activity"/>
    <property type="evidence" value="ECO:0007669"/>
    <property type="project" value="InterPro"/>
</dbReference>
<comment type="subcellular location">
    <subcellularLocation>
        <location evidence="1">Membrane</location>
        <topology evidence="1">Multi-pass membrane protein</topology>
    </subcellularLocation>
</comment>
<feature type="transmembrane region" description="Helical" evidence="10">
    <location>
        <begin position="239"/>
        <end position="258"/>
    </location>
</feature>
<evidence type="ECO:0008006" key="13">
    <source>
        <dbReference type="Google" id="ProtNLM"/>
    </source>
</evidence>
<dbReference type="PANTHER" id="PTHR22601">
    <property type="entry name" value="ISP4 LIKE PROTEIN"/>
    <property type="match status" value="1"/>
</dbReference>
<evidence type="ECO:0000256" key="8">
    <source>
        <dbReference type="ARBA" id="ARBA00023136"/>
    </source>
</evidence>
<reference evidence="11 12" key="1">
    <citation type="submission" date="2019-02" db="EMBL/GenBank/DDBJ databases">
        <title>Genome sequencing of the rare red list fungi Dentipellis fragilis.</title>
        <authorList>
            <person name="Buettner E."/>
            <person name="Kellner H."/>
        </authorList>
    </citation>
    <scope>NUCLEOTIDE SEQUENCE [LARGE SCALE GENOMIC DNA]</scope>
    <source>
        <strain evidence="11 12">DSM 105465</strain>
    </source>
</reference>
<dbReference type="GO" id="GO:0015031">
    <property type="term" value="P:protein transport"/>
    <property type="evidence" value="ECO:0007669"/>
    <property type="project" value="UniProtKB-KW"/>
</dbReference>
<proteinExistence type="inferred from homology"/>
<feature type="region of interest" description="Disordered" evidence="9">
    <location>
        <begin position="71"/>
        <end position="112"/>
    </location>
</feature>
<feature type="transmembrane region" description="Helical" evidence="10">
    <location>
        <begin position="303"/>
        <end position="324"/>
    </location>
</feature>
<keyword evidence="8 10" id="KW-0472">Membrane</keyword>
<evidence type="ECO:0000256" key="6">
    <source>
        <dbReference type="ARBA" id="ARBA00022927"/>
    </source>
</evidence>
<feature type="transmembrane region" description="Helical" evidence="10">
    <location>
        <begin position="136"/>
        <end position="155"/>
    </location>
</feature>
<dbReference type="OrthoDB" id="9986677at2759"/>
<keyword evidence="4 10" id="KW-0812">Transmembrane</keyword>
<feature type="transmembrane region" description="Helical" evidence="10">
    <location>
        <begin position="680"/>
        <end position="701"/>
    </location>
</feature>
<feature type="transmembrane region" description="Helical" evidence="10">
    <location>
        <begin position="757"/>
        <end position="778"/>
    </location>
</feature>
<dbReference type="NCBIfam" id="TIGR00727">
    <property type="entry name" value="ISP4_OPT"/>
    <property type="match status" value="1"/>
</dbReference>
<dbReference type="Pfam" id="PF03169">
    <property type="entry name" value="OPT"/>
    <property type="match status" value="1"/>
</dbReference>
<feature type="compositionally biased region" description="Low complexity" evidence="9">
    <location>
        <begin position="74"/>
        <end position="87"/>
    </location>
</feature>
<evidence type="ECO:0000313" key="12">
    <source>
        <dbReference type="Proteomes" id="UP000298327"/>
    </source>
</evidence>
<evidence type="ECO:0000256" key="10">
    <source>
        <dbReference type="SAM" id="Phobius"/>
    </source>
</evidence>
<dbReference type="GO" id="GO:0016020">
    <property type="term" value="C:membrane"/>
    <property type="evidence" value="ECO:0007669"/>
    <property type="project" value="UniProtKB-SubCell"/>
</dbReference>
<dbReference type="EMBL" id="SEOQ01000065">
    <property type="protein sequence ID" value="TFY71142.1"/>
    <property type="molecule type" value="Genomic_DNA"/>
</dbReference>
<accession>A0A4Y9Z9B7</accession>
<feature type="transmembrane region" description="Helical" evidence="10">
    <location>
        <begin position="503"/>
        <end position="523"/>
    </location>
</feature>
<feature type="transmembrane region" description="Helical" evidence="10">
    <location>
        <begin position="378"/>
        <end position="397"/>
    </location>
</feature>
<keyword evidence="7 10" id="KW-1133">Transmembrane helix</keyword>
<evidence type="ECO:0000313" key="11">
    <source>
        <dbReference type="EMBL" id="TFY71142.1"/>
    </source>
</evidence>
<dbReference type="InterPro" id="IPR004648">
    <property type="entry name" value="Oligpept_transpt"/>
</dbReference>
<protein>
    <recommendedName>
        <fullName evidence="13">OPT family small oligopeptide transporter</fullName>
    </recommendedName>
</protein>
<keyword evidence="12" id="KW-1185">Reference proteome</keyword>
<comment type="caution">
    <text evidence="11">The sequence shown here is derived from an EMBL/GenBank/DDBJ whole genome shotgun (WGS) entry which is preliminary data.</text>
</comment>
<evidence type="ECO:0000256" key="2">
    <source>
        <dbReference type="ARBA" id="ARBA00008807"/>
    </source>
</evidence>
<evidence type="ECO:0000256" key="7">
    <source>
        <dbReference type="ARBA" id="ARBA00022989"/>
    </source>
</evidence>
<feature type="transmembrane region" description="Helical" evidence="10">
    <location>
        <begin position="529"/>
        <end position="549"/>
    </location>
</feature>
<sequence>MEDKYIDTTVSASQAVLRHRDSLPDVPQDIEDDELMAHFNDPNYDFATASTTAGSTMDTVELGRKPAGRWSSLSMSAATDADTESSSQWEASRAAESKANLPSEITTYDDESPYPEVRAAVSNTDDPSMPVNTFRMWLIGIIFSAAIPAFNTIFYLRYPSVIINALFIQLVTLPCGKLLEKILPTWRVSVFGYGMSLNPGPFNIKEHALISVMANVVVYGAPITDVIATQEMFYNQPWAIGRQFVIGLAIQLIGFSFAGMVRQFLVWPSSMIWPGVLVRSALLNTMHKNYGKKETKHISREKFLFLACLCSFVWYWVPGFLWTGLSVFNWVCWIAPNNVVVNSLFGYVSGLGMGFFTFDWAMISYIGSPLVVPWWAQVNAFVSFVFWIWFIIPILWAKNVFYAKFMPISTPQSFDNTGMPYNVTNIITDGVFDQEKYKQYSPMYLSITFAVTYGTVFASYTAVVVHTFLWYRRDIVRQFRRTLGDERDVHSRLMKAYPEVPRYWYGALGIISFVLGIVGNEICNTKLPIWGYIIGLLIAVVFIIPLGMVQAITNQLFTLNVLAEVVSGYMLPGRPLATMVFKQFTHTTTQQTLYFVSDLKMGHYMKVPPRMMFVGQVIASIIAVFSSIAAQQWAFTNIRGICTPGQEDMFTCPGLLTFGTASLIWGGIGPQRLFGPGTIYYPLVWFFLIGAVLPIPAYFMAKRFPRSAWRYVHMPVALNALSQVPPGTGINFSSWIVVGAIFQWFMRRRHFRWWMRYNYLLSSGLDAGVIFGLIFIFFCVQLPKNMITLNWWGNTVWQNTADAQGIPLAIVPPGQTFGPTTWS</sequence>
<evidence type="ECO:0000256" key="9">
    <source>
        <dbReference type="SAM" id="MobiDB-lite"/>
    </source>
</evidence>
<organism evidence="11 12">
    <name type="scientific">Dentipellis fragilis</name>
    <dbReference type="NCBI Taxonomy" id="205917"/>
    <lineage>
        <taxon>Eukaryota</taxon>
        <taxon>Fungi</taxon>
        <taxon>Dikarya</taxon>
        <taxon>Basidiomycota</taxon>
        <taxon>Agaricomycotina</taxon>
        <taxon>Agaricomycetes</taxon>
        <taxon>Russulales</taxon>
        <taxon>Hericiaceae</taxon>
        <taxon>Dentipellis</taxon>
    </lineage>
</organism>